<keyword evidence="12" id="KW-1185">Reference proteome</keyword>
<evidence type="ECO:0000313" key="14">
    <source>
        <dbReference type="RefSeq" id="XP_019635389.1"/>
    </source>
</evidence>
<evidence type="ECO:0000256" key="2">
    <source>
        <dbReference type="ARBA" id="ARBA00006829"/>
    </source>
</evidence>
<keyword evidence="4 10" id="KW-0812">Transmembrane</keyword>
<dbReference type="GO" id="GO:0030122">
    <property type="term" value="C:AP-2 adaptor complex"/>
    <property type="evidence" value="ECO:0007669"/>
    <property type="project" value="TreeGrafter"/>
</dbReference>
<dbReference type="GO" id="GO:0042910">
    <property type="term" value="F:xenobiotic transmembrane transporter activity"/>
    <property type="evidence" value="ECO:0007669"/>
    <property type="project" value="InterPro"/>
</dbReference>
<keyword evidence="6 10" id="KW-1133">Transmembrane helix</keyword>
<evidence type="ECO:0000256" key="4">
    <source>
        <dbReference type="ARBA" id="ARBA00022692"/>
    </source>
</evidence>
<dbReference type="PANTHER" id="PTHR23506:SF13">
    <property type="entry name" value="VESICULAR ACETYLCHOLINE TRANSPORTER"/>
    <property type="match status" value="1"/>
</dbReference>
<dbReference type="GO" id="GO:0006837">
    <property type="term" value="P:serotonin transport"/>
    <property type="evidence" value="ECO:0007669"/>
    <property type="project" value="UniProtKB-ARBA"/>
</dbReference>
<feature type="transmembrane region" description="Helical" evidence="10">
    <location>
        <begin position="255"/>
        <end position="278"/>
    </location>
</feature>
<organism evidence="12 13">
    <name type="scientific">Branchiostoma belcheri</name>
    <name type="common">Amphioxus</name>
    <dbReference type="NCBI Taxonomy" id="7741"/>
    <lineage>
        <taxon>Eukaryota</taxon>
        <taxon>Metazoa</taxon>
        <taxon>Chordata</taxon>
        <taxon>Cephalochordata</taxon>
        <taxon>Leptocardii</taxon>
        <taxon>Amphioxiformes</taxon>
        <taxon>Branchiostomatidae</taxon>
        <taxon>Branchiostoma</taxon>
    </lineage>
</organism>
<feature type="transmembrane region" description="Helical" evidence="10">
    <location>
        <begin position="185"/>
        <end position="211"/>
    </location>
</feature>
<feature type="region of interest" description="Disordered" evidence="9">
    <location>
        <begin position="472"/>
        <end position="496"/>
    </location>
</feature>
<dbReference type="GO" id="GO:0030121">
    <property type="term" value="C:AP-1 adaptor complex"/>
    <property type="evidence" value="ECO:0007669"/>
    <property type="project" value="TreeGrafter"/>
</dbReference>
<feature type="transmembrane region" description="Helical" evidence="10">
    <location>
        <begin position="384"/>
        <end position="405"/>
    </location>
</feature>
<keyword evidence="8" id="KW-0325">Glycoprotein</keyword>
<dbReference type="InterPro" id="IPR036259">
    <property type="entry name" value="MFS_trans_sf"/>
</dbReference>
<dbReference type="NCBIfam" id="TIGR00880">
    <property type="entry name" value="2_A_01_02"/>
    <property type="match status" value="1"/>
</dbReference>
<evidence type="ECO:0000256" key="9">
    <source>
        <dbReference type="SAM" id="MobiDB-lite"/>
    </source>
</evidence>
<dbReference type="PANTHER" id="PTHR23506">
    <property type="entry name" value="GH10249P"/>
    <property type="match status" value="1"/>
</dbReference>
<dbReference type="FunFam" id="1.20.1250.20:FF:000109">
    <property type="entry name" value="Putative vesicular acetylcholine transporter"/>
    <property type="match status" value="1"/>
</dbReference>
<dbReference type="Gene3D" id="1.20.1250.20">
    <property type="entry name" value="MFS general substrate transporter like domains"/>
    <property type="match status" value="1"/>
</dbReference>
<dbReference type="AlphaFoldDB" id="A0A6P4ZF62"/>
<evidence type="ECO:0000256" key="3">
    <source>
        <dbReference type="ARBA" id="ARBA00022448"/>
    </source>
</evidence>
<dbReference type="GO" id="GO:0005277">
    <property type="term" value="F:acetylcholine transmembrane transporter activity"/>
    <property type="evidence" value="ECO:0007669"/>
    <property type="project" value="TreeGrafter"/>
</dbReference>
<dbReference type="Proteomes" id="UP000515135">
    <property type="component" value="Unplaced"/>
</dbReference>
<dbReference type="InterPro" id="IPR020846">
    <property type="entry name" value="MFS_dom"/>
</dbReference>
<feature type="domain" description="Major facilitator superfamily (MFS) profile" evidence="11">
    <location>
        <begin position="32"/>
        <end position="441"/>
    </location>
</feature>
<feature type="transmembrane region" description="Helical" evidence="10">
    <location>
        <begin position="298"/>
        <end position="320"/>
    </location>
</feature>
<dbReference type="OrthoDB" id="5086884at2759"/>
<keyword evidence="3" id="KW-0813">Transport</keyword>
<dbReference type="Pfam" id="PF07690">
    <property type="entry name" value="MFS_1"/>
    <property type="match status" value="1"/>
</dbReference>
<dbReference type="GO" id="GO:0007268">
    <property type="term" value="P:chemical synaptic transmission"/>
    <property type="evidence" value="ECO:0007669"/>
    <property type="project" value="TreeGrafter"/>
</dbReference>
<evidence type="ECO:0000256" key="10">
    <source>
        <dbReference type="SAM" id="Phobius"/>
    </source>
</evidence>
<evidence type="ECO:0000313" key="13">
    <source>
        <dbReference type="RefSeq" id="XP_019635388.1"/>
    </source>
</evidence>
<dbReference type="SUPFAM" id="SSF103473">
    <property type="entry name" value="MFS general substrate transporter"/>
    <property type="match status" value="1"/>
</dbReference>
<dbReference type="GO" id="GO:0043195">
    <property type="term" value="C:terminal bouton"/>
    <property type="evidence" value="ECO:0007669"/>
    <property type="project" value="TreeGrafter"/>
</dbReference>
<dbReference type="InterPro" id="IPR001958">
    <property type="entry name" value="Tet-R_TetA/multi-R_MdtG-like"/>
</dbReference>
<feature type="transmembrane region" description="Helical" evidence="10">
    <location>
        <begin position="31"/>
        <end position="54"/>
    </location>
</feature>
<feature type="transmembrane region" description="Helical" evidence="10">
    <location>
        <begin position="327"/>
        <end position="344"/>
    </location>
</feature>
<sequence>MTVLGFETPSLQGLRERFTEKIQDPKSQRKLVLVIVCIALLLDNMLYMVIVPIIPDYLHSIGAFEPIEEKTAWNGTDNKTYWNTTTVGYENEDINIGFLFASKAIVQLIVNPLSGTLIDRTGYEKPMVIGISVMFISTAVFAFGSSYTVLFIARSLQGVGSAFADSAGLAMIADRFTEEGERSKALGIALAFISFGCLVAPPFGGILYQYAGKRVPFLTLSFICLVDGILLLFVTRPDRESGKENTLVGSPMWKLLIDPYIAIAGGALVMCNVSLAFLEPTIAIWMKETMRSTEWEMGIVWLPCFIPYIVGVCLTVWLAGKYWHYQWLLALIGLVVQGLSTFIVPEATSFAVLILPMAGICFGEALVSTAMLPTLGYIVDIRHTSVYGSIYAIADISYSIAYAMGPMLAGKIMHDLGFLQLNIGIGLVNILYAPVLLFLKNIYTIKPDFQEHSVLLDDPPVTGSYKTYLQQANEGKEPMEIPQEAQNHVEPPPRVEDERIKKLQGSFAQDSWDDEY</sequence>
<dbReference type="PROSITE" id="PS50850">
    <property type="entry name" value="MFS"/>
    <property type="match status" value="1"/>
</dbReference>
<dbReference type="InterPro" id="IPR011701">
    <property type="entry name" value="MFS"/>
</dbReference>
<evidence type="ECO:0000256" key="5">
    <source>
        <dbReference type="ARBA" id="ARBA00022775"/>
    </source>
</evidence>
<protein>
    <submittedName>
        <fullName evidence="13 14">Vesicular acetylcholine transporter-like</fullName>
    </submittedName>
</protein>
<dbReference type="GeneID" id="109478330"/>
<accession>A0A6P4ZF62</accession>
<evidence type="ECO:0000256" key="1">
    <source>
        <dbReference type="ARBA" id="ARBA00004141"/>
    </source>
</evidence>
<dbReference type="RefSeq" id="XP_019635389.1">
    <property type="nucleotide sequence ID" value="XM_019779830.1"/>
</dbReference>
<comment type="similarity">
    <text evidence="2">Belongs to the major facilitator superfamily. Vesicular transporter family.</text>
</comment>
<feature type="transmembrane region" description="Helical" evidence="10">
    <location>
        <begin position="217"/>
        <end position="234"/>
    </location>
</feature>
<dbReference type="RefSeq" id="XP_019635388.1">
    <property type="nucleotide sequence ID" value="XM_019779829.1"/>
</dbReference>
<evidence type="ECO:0000259" key="11">
    <source>
        <dbReference type="PROSITE" id="PS50850"/>
    </source>
</evidence>
<evidence type="ECO:0000313" key="12">
    <source>
        <dbReference type="Proteomes" id="UP000515135"/>
    </source>
</evidence>
<dbReference type="CDD" id="cd17383">
    <property type="entry name" value="MFS_SLC18A3_VAChT"/>
    <property type="match status" value="1"/>
</dbReference>
<reference evidence="13 14" key="1">
    <citation type="submission" date="2025-04" db="UniProtKB">
        <authorList>
            <consortium name="RefSeq"/>
        </authorList>
    </citation>
    <scope>IDENTIFICATION</scope>
    <source>
        <tissue evidence="13 14">Gonad</tissue>
    </source>
</reference>
<keyword evidence="7 10" id="KW-0472">Membrane</keyword>
<evidence type="ECO:0000256" key="7">
    <source>
        <dbReference type="ARBA" id="ARBA00023136"/>
    </source>
</evidence>
<dbReference type="InterPro" id="IPR050930">
    <property type="entry name" value="MFS_Vesicular_Transporter"/>
</dbReference>
<gene>
    <name evidence="13 14" type="primary">LOC109478330</name>
</gene>
<dbReference type="KEGG" id="bbel:109478330"/>
<dbReference type="GO" id="GO:0051649">
    <property type="term" value="P:establishment of localization in cell"/>
    <property type="evidence" value="ECO:0007669"/>
    <property type="project" value="UniProtKB-ARBA"/>
</dbReference>
<feature type="transmembrane region" description="Helical" evidence="10">
    <location>
        <begin position="417"/>
        <end position="439"/>
    </location>
</feature>
<proteinExistence type="inferred from homology"/>
<feature type="transmembrane region" description="Helical" evidence="10">
    <location>
        <begin position="127"/>
        <end position="153"/>
    </location>
</feature>
<comment type="subcellular location">
    <subcellularLocation>
        <location evidence="1">Membrane</location>
        <topology evidence="1">Multi-pass membrane protein</topology>
    </subcellularLocation>
</comment>
<evidence type="ECO:0000256" key="8">
    <source>
        <dbReference type="ARBA" id="ARBA00023180"/>
    </source>
</evidence>
<keyword evidence="5" id="KW-0532">Neurotransmitter transport</keyword>
<name>A0A6P4ZF62_BRABE</name>
<feature type="transmembrane region" description="Helical" evidence="10">
    <location>
        <begin position="350"/>
        <end position="372"/>
    </location>
</feature>
<evidence type="ECO:0000256" key="6">
    <source>
        <dbReference type="ARBA" id="ARBA00022989"/>
    </source>
</evidence>